<reference evidence="2 3" key="1">
    <citation type="journal article" date="2014" name="Nat. Genet.">
        <title>Genome sequence of the hot pepper provides insights into the evolution of pungency in Capsicum species.</title>
        <authorList>
            <person name="Kim S."/>
            <person name="Park M."/>
            <person name="Yeom S.I."/>
            <person name="Kim Y.M."/>
            <person name="Lee J.M."/>
            <person name="Lee H.A."/>
            <person name="Seo E."/>
            <person name="Choi J."/>
            <person name="Cheong K."/>
            <person name="Kim K.T."/>
            <person name="Jung K."/>
            <person name="Lee G.W."/>
            <person name="Oh S.K."/>
            <person name="Bae C."/>
            <person name="Kim S.B."/>
            <person name="Lee H.Y."/>
            <person name="Kim S.Y."/>
            <person name="Kim M.S."/>
            <person name="Kang B.C."/>
            <person name="Jo Y.D."/>
            <person name="Yang H.B."/>
            <person name="Jeong H.J."/>
            <person name="Kang W.H."/>
            <person name="Kwon J.K."/>
            <person name="Shin C."/>
            <person name="Lim J.Y."/>
            <person name="Park J.H."/>
            <person name="Huh J.H."/>
            <person name="Kim J.S."/>
            <person name="Kim B.D."/>
            <person name="Cohen O."/>
            <person name="Paran I."/>
            <person name="Suh M.C."/>
            <person name="Lee S.B."/>
            <person name="Kim Y.K."/>
            <person name="Shin Y."/>
            <person name="Noh S.J."/>
            <person name="Park J."/>
            <person name="Seo Y.S."/>
            <person name="Kwon S.Y."/>
            <person name="Kim H.A."/>
            <person name="Park J.M."/>
            <person name="Kim H.J."/>
            <person name="Choi S.B."/>
            <person name="Bosland P.W."/>
            <person name="Reeves G."/>
            <person name="Jo S.H."/>
            <person name="Lee B.W."/>
            <person name="Cho H.T."/>
            <person name="Choi H.S."/>
            <person name="Lee M.S."/>
            <person name="Yu Y."/>
            <person name="Do Choi Y."/>
            <person name="Park B.S."/>
            <person name="van Deynze A."/>
            <person name="Ashrafi H."/>
            <person name="Hill T."/>
            <person name="Kim W.T."/>
            <person name="Pai H.S."/>
            <person name="Ahn H.K."/>
            <person name="Yeam I."/>
            <person name="Giovannoni J.J."/>
            <person name="Rose J.K."/>
            <person name="Sorensen I."/>
            <person name="Lee S.J."/>
            <person name="Kim R.W."/>
            <person name="Choi I.Y."/>
            <person name="Choi B.S."/>
            <person name="Lim J.S."/>
            <person name="Lee Y.H."/>
            <person name="Choi D."/>
        </authorList>
    </citation>
    <scope>NUCLEOTIDE SEQUENCE [LARGE SCALE GENOMIC DNA]</scope>
    <source>
        <strain evidence="3">cv. CM334</strain>
    </source>
</reference>
<dbReference type="Pfam" id="PF25378">
    <property type="entry name" value="PUA_NSUN2"/>
    <property type="match status" value="1"/>
</dbReference>
<dbReference type="Gramene" id="PHT79528">
    <property type="protein sequence ID" value="PHT79528"/>
    <property type="gene ID" value="T459_17580"/>
</dbReference>
<dbReference type="STRING" id="4072.A0A2G2ZC15"/>
<gene>
    <name evidence="2" type="ORF">T459_17580</name>
</gene>
<keyword evidence="3" id="KW-1185">Reference proteome</keyword>
<dbReference type="Proteomes" id="UP000222542">
    <property type="component" value="Unassembled WGS sequence"/>
</dbReference>
<evidence type="ECO:0000313" key="2">
    <source>
        <dbReference type="EMBL" id="PHT79528.1"/>
    </source>
</evidence>
<dbReference type="InterPro" id="IPR057286">
    <property type="entry name" value="PUA_NSUN2"/>
</dbReference>
<dbReference type="AlphaFoldDB" id="A0A2G2ZC15"/>
<accession>A0A2G2ZC15</accession>
<reference evidence="2 3" key="2">
    <citation type="journal article" date="2017" name="Genome Biol.">
        <title>New reference genome sequences of hot pepper reveal the massive evolution of plant disease-resistance genes by retroduplication.</title>
        <authorList>
            <person name="Kim S."/>
            <person name="Park J."/>
            <person name="Yeom S.I."/>
            <person name="Kim Y.M."/>
            <person name="Seo E."/>
            <person name="Kim K.T."/>
            <person name="Kim M.S."/>
            <person name="Lee J.M."/>
            <person name="Cheong K."/>
            <person name="Shin H.S."/>
            <person name="Kim S.B."/>
            <person name="Han K."/>
            <person name="Lee J."/>
            <person name="Park M."/>
            <person name="Lee H.A."/>
            <person name="Lee H.Y."/>
            <person name="Lee Y."/>
            <person name="Oh S."/>
            <person name="Lee J.H."/>
            <person name="Choi E."/>
            <person name="Choi E."/>
            <person name="Lee S.E."/>
            <person name="Jeon J."/>
            <person name="Kim H."/>
            <person name="Choi G."/>
            <person name="Song H."/>
            <person name="Lee J."/>
            <person name="Lee S.C."/>
            <person name="Kwon J.K."/>
            <person name="Lee H.Y."/>
            <person name="Koo N."/>
            <person name="Hong Y."/>
            <person name="Kim R.W."/>
            <person name="Kang W.H."/>
            <person name="Huh J.H."/>
            <person name="Kang B.C."/>
            <person name="Yang T.J."/>
            <person name="Lee Y.H."/>
            <person name="Bennetzen J.L."/>
            <person name="Choi D."/>
        </authorList>
    </citation>
    <scope>NUCLEOTIDE SEQUENCE [LARGE SCALE GENOMIC DNA]</scope>
    <source>
        <strain evidence="3">cv. CM334</strain>
    </source>
</reference>
<dbReference type="EMBL" id="AYRZ02000006">
    <property type="protein sequence ID" value="PHT79528.1"/>
    <property type="molecule type" value="Genomic_DNA"/>
</dbReference>
<proteinExistence type="predicted"/>
<evidence type="ECO:0000313" key="3">
    <source>
        <dbReference type="Proteomes" id="UP000222542"/>
    </source>
</evidence>
<organism evidence="2 3">
    <name type="scientific">Capsicum annuum</name>
    <name type="common">Capsicum pepper</name>
    <dbReference type="NCBI Taxonomy" id="4072"/>
    <lineage>
        <taxon>Eukaryota</taxon>
        <taxon>Viridiplantae</taxon>
        <taxon>Streptophyta</taxon>
        <taxon>Embryophyta</taxon>
        <taxon>Tracheophyta</taxon>
        <taxon>Spermatophyta</taxon>
        <taxon>Magnoliopsida</taxon>
        <taxon>eudicotyledons</taxon>
        <taxon>Gunneridae</taxon>
        <taxon>Pentapetalae</taxon>
        <taxon>asterids</taxon>
        <taxon>lamiids</taxon>
        <taxon>Solanales</taxon>
        <taxon>Solanaceae</taxon>
        <taxon>Solanoideae</taxon>
        <taxon>Capsiceae</taxon>
        <taxon>Capsicum</taxon>
    </lineage>
</organism>
<evidence type="ECO:0000259" key="1">
    <source>
        <dbReference type="Pfam" id="PF25378"/>
    </source>
</evidence>
<name>A0A2G2ZC15_CAPAN</name>
<sequence length="91" mass="10221">MMNSKLLWPESREVMLIEENKTLSEAQADPSAITIGCWRGKANISVMVTALDCQELLDRMSMGMEEETKAFSLKIKPSTNKADEIVFHLTS</sequence>
<comment type="caution">
    <text evidence="2">The sequence shown here is derived from an EMBL/GenBank/DDBJ whole genome shotgun (WGS) entry which is preliminary data.</text>
</comment>
<feature type="domain" description="RNA cytosine-C(5)-methyltransferase NSUN2-like PUA" evidence="1">
    <location>
        <begin position="25"/>
        <end position="61"/>
    </location>
</feature>
<protein>
    <recommendedName>
        <fullName evidence="1">RNA cytosine-C(5)-methyltransferase NSUN2-like PUA domain-containing protein</fullName>
    </recommendedName>
</protein>